<evidence type="ECO:0000256" key="5">
    <source>
        <dbReference type="SAM" id="MobiDB-lite"/>
    </source>
</evidence>
<evidence type="ECO:0000256" key="4">
    <source>
        <dbReference type="ARBA" id="ARBA00022840"/>
    </source>
</evidence>
<dbReference type="InterPro" id="IPR001650">
    <property type="entry name" value="Helicase_C-like"/>
</dbReference>
<dbReference type="CDD" id="cd18793">
    <property type="entry name" value="SF2_C_SNF"/>
    <property type="match status" value="1"/>
</dbReference>
<reference evidence="8" key="1">
    <citation type="journal article" date="2020" name="mSystems">
        <title>Genome- and Community-Level Interaction Insights into Carbon Utilization and Element Cycling Functions of Hydrothermarchaeota in Hydrothermal Sediment.</title>
        <authorList>
            <person name="Zhou Z."/>
            <person name="Liu Y."/>
            <person name="Xu W."/>
            <person name="Pan J."/>
            <person name="Luo Z.H."/>
            <person name="Li M."/>
        </authorList>
    </citation>
    <scope>NUCLEOTIDE SEQUENCE [LARGE SCALE GENOMIC DNA]</scope>
    <source>
        <strain evidence="8">SpSt-381</strain>
    </source>
</reference>
<feature type="domain" description="Helicase C-terminal" evidence="7">
    <location>
        <begin position="495"/>
        <end position="641"/>
    </location>
</feature>
<feature type="region of interest" description="Disordered" evidence="5">
    <location>
        <begin position="108"/>
        <end position="134"/>
    </location>
</feature>
<evidence type="ECO:0000256" key="3">
    <source>
        <dbReference type="ARBA" id="ARBA00022806"/>
    </source>
</evidence>
<feature type="region of interest" description="Disordered" evidence="5">
    <location>
        <begin position="697"/>
        <end position="717"/>
    </location>
</feature>
<dbReference type="Gene3D" id="3.40.50.300">
    <property type="entry name" value="P-loop containing nucleotide triphosphate hydrolases"/>
    <property type="match status" value="1"/>
</dbReference>
<proteinExistence type="predicted"/>
<feature type="region of interest" description="Disordered" evidence="5">
    <location>
        <begin position="1"/>
        <end position="45"/>
    </location>
</feature>
<dbReference type="InterPro" id="IPR038718">
    <property type="entry name" value="SNF2-like_sf"/>
</dbReference>
<accession>A0A832HZM1</accession>
<feature type="compositionally biased region" description="Basic residues" evidence="5">
    <location>
        <begin position="15"/>
        <end position="44"/>
    </location>
</feature>
<evidence type="ECO:0000259" key="7">
    <source>
        <dbReference type="PROSITE" id="PS51194"/>
    </source>
</evidence>
<dbReference type="SMART" id="SM00487">
    <property type="entry name" value="DEXDc"/>
    <property type="match status" value="1"/>
</dbReference>
<dbReference type="InterPro" id="IPR049730">
    <property type="entry name" value="SNF2/RAD54-like_C"/>
</dbReference>
<dbReference type="PANTHER" id="PTHR10799">
    <property type="entry name" value="SNF2/RAD54 HELICASE FAMILY"/>
    <property type="match status" value="1"/>
</dbReference>
<dbReference type="SMART" id="SM00490">
    <property type="entry name" value="HELICc"/>
    <property type="match status" value="1"/>
</dbReference>
<feature type="compositionally biased region" description="Low complexity" evidence="5">
    <location>
        <begin position="1"/>
        <end position="14"/>
    </location>
</feature>
<evidence type="ECO:0000313" key="8">
    <source>
        <dbReference type="EMBL" id="HGZ41911.1"/>
    </source>
</evidence>
<dbReference type="GO" id="GO:0016787">
    <property type="term" value="F:hydrolase activity"/>
    <property type="evidence" value="ECO:0007669"/>
    <property type="project" value="UniProtKB-KW"/>
</dbReference>
<feature type="domain" description="Helicase ATP-binding" evidence="6">
    <location>
        <begin position="195"/>
        <end position="350"/>
    </location>
</feature>
<dbReference type="InterPro" id="IPR027417">
    <property type="entry name" value="P-loop_NTPase"/>
</dbReference>
<dbReference type="GO" id="GO:0004386">
    <property type="term" value="F:helicase activity"/>
    <property type="evidence" value="ECO:0007669"/>
    <property type="project" value="UniProtKB-KW"/>
</dbReference>
<feature type="compositionally biased region" description="Low complexity" evidence="5">
    <location>
        <begin position="108"/>
        <end position="129"/>
    </location>
</feature>
<dbReference type="AlphaFoldDB" id="A0A832HZM1"/>
<dbReference type="Pfam" id="PF00176">
    <property type="entry name" value="SNF2-rel_dom"/>
    <property type="match status" value="1"/>
</dbReference>
<dbReference type="GO" id="GO:0005524">
    <property type="term" value="F:ATP binding"/>
    <property type="evidence" value="ECO:0007669"/>
    <property type="project" value="UniProtKB-KW"/>
</dbReference>
<dbReference type="PROSITE" id="PS51194">
    <property type="entry name" value="HELICASE_CTER"/>
    <property type="match status" value="1"/>
</dbReference>
<gene>
    <name evidence="8" type="ORF">ENR23_00535</name>
</gene>
<dbReference type="CDD" id="cd18011">
    <property type="entry name" value="DEXDc_RapA"/>
    <property type="match status" value="1"/>
</dbReference>
<protein>
    <submittedName>
        <fullName evidence="8">ATP-dependent helicase</fullName>
    </submittedName>
</protein>
<evidence type="ECO:0000259" key="6">
    <source>
        <dbReference type="PROSITE" id="PS51192"/>
    </source>
</evidence>
<comment type="caution">
    <text evidence="8">The sequence shown here is derived from an EMBL/GenBank/DDBJ whole genome shotgun (WGS) entry which is preliminary data.</text>
</comment>
<dbReference type="SUPFAM" id="SSF52540">
    <property type="entry name" value="P-loop containing nucleoside triphosphate hydrolases"/>
    <property type="match status" value="2"/>
</dbReference>
<dbReference type="Pfam" id="PF00271">
    <property type="entry name" value="Helicase_C"/>
    <property type="match status" value="1"/>
</dbReference>
<name>A0A832HZM1_UNCEI</name>
<dbReference type="PROSITE" id="PS51192">
    <property type="entry name" value="HELICASE_ATP_BIND_1"/>
    <property type="match status" value="1"/>
</dbReference>
<keyword evidence="1" id="KW-0547">Nucleotide-binding</keyword>
<dbReference type="EMBL" id="DSQF01000002">
    <property type="protein sequence ID" value="HGZ41911.1"/>
    <property type="molecule type" value="Genomic_DNA"/>
</dbReference>
<dbReference type="InterPro" id="IPR014001">
    <property type="entry name" value="Helicase_ATP-bd"/>
</dbReference>
<dbReference type="InterPro" id="IPR000330">
    <property type="entry name" value="SNF2_N"/>
</dbReference>
<organism evidence="8">
    <name type="scientific">Eiseniibacteriota bacterium</name>
    <dbReference type="NCBI Taxonomy" id="2212470"/>
    <lineage>
        <taxon>Bacteria</taxon>
        <taxon>Candidatus Eiseniibacteriota</taxon>
    </lineage>
</organism>
<dbReference type="Gene3D" id="3.40.50.10810">
    <property type="entry name" value="Tandem AAA-ATPase domain"/>
    <property type="match status" value="1"/>
</dbReference>
<dbReference type="InterPro" id="IPR057342">
    <property type="entry name" value="DEXDc_RapA"/>
</dbReference>
<evidence type="ECO:0000256" key="1">
    <source>
        <dbReference type="ARBA" id="ARBA00022741"/>
    </source>
</evidence>
<keyword evidence="2" id="KW-0378">Hydrolase</keyword>
<keyword evidence="4" id="KW-0067">ATP-binding</keyword>
<sequence length="739" mass="83061">MGRSPRPGAAPGVPRARRARARRGAGRRAAGRRHARGSRPRALRGVRPVELTETRYQVGQRLRHPQFGEGLVVEVHTDRGREVLEVVFDGQLRRLSAGRAWEVVDGHGAPAAASDPGARARGPAAGAPAPDRRWHPQSERAIARWVAGEVAGPTRFALRAESERWAGWAGTGRLVSLDSLRGVERFPHQIEACVKVLRDLNGRAILADEVGLGKTIEAGIVLKEYILRGAVRTALVLVPASLCEQWRAELWEKFELDFVVSRGPAGQWGRHPFIISSLETARHERHRRRVRGANYDIVVVDEAHRLRNHLTLGWKFVNDLGPRYLLLLTATPVQNDMRELYNLATLVRPGSVGTFAQFRRDFLSGHDKRTPRNTPRLRHLLETVMIRTRRADTNLMFPPRRVETVWVAQTPAERALYRQISEFVADAVHGDAGMPGRPHYFTLMVLQKEMGSSWAAAASTLERLSESPDGLDPKRLRALAARAREVTRVPSKVRTLLRALDRLSGEKAIVFTQFRTTQDAIVEALRAAGIEPEVFHGELGWREKEEALDRFRHHASVLVSTEAGGEGRNLQFCRNVINYDLPWNPMRVEQRIGRVHRLGQEHPVKVVNLAARGTIEAYVLEILDKKIRMFELVVGEMEEILGTWQLHGSFEDEVFRRWVEAGTPRARKRRFAELAQHLMVARRMYQQQKDRQSWLFQPARGGEPRGSEARTAAEAAEPVAAAAAPVARALVDRAGEKGR</sequence>
<evidence type="ECO:0000256" key="2">
    <source>
        <dbReference type="ARBA" id="ARBA00022801"/>
    </source>
</evidence>
<keyword evidence="3 8" id="KW-0347">Helicase</keyword>